<evidence type="ECO:0000313" key="2">
    <source>
        <dbReference type="Proteomes" id="UP000030645"/>
    </source>
</evidence>
<name>W9QTT3_9ROSA</name>
<keyword evidence="2" id="KW-1185">Reference proteome</keyword>
<sequence length="90" mass="10262">MKALKWLKGRKVKKFEHLSFDQEDQQKVTAVLEVHLHSCIVHRVESVEIDVAKGEMTVKGAFDVSRKAEKVVKVVSSEIETTEIVENMLI</sequence>
<dbReference type="EMBL" id="KE343766">
    <property type="protein sequence ID" value="EXB40322.1"/>
    <property type="molecule type" value="Genomic_DNA"/>
</dbReference>
<dbReference type="Proteomes" id="UP000030645">
    <property type="component" value="Unassembled WGS sequence"/>
</dbReference>
<dbReference type="AlphaFoldDB" id="W9QTT3"/>
<reference evidence="2" key="1">
    <citation type="submission" date="2013-01" db="EMBL/GenBank/DDBJ databases">
        <title>Draft Genome Sequence of a Mulberry Tree, Morus notabilis C.K. Schneid.</title>
        <authorList>
            <person name="He N."/>
            <person name="Zhao S."/>
        </authorList>
    </citation>
    <scope>NUCLEOTIDE SEQUENCE</scope>
</reference>
<accession>W9QTT3</accession>
<protein>
    <submittedName>
        <fullName evidence="1">Uncharacterized protein</fullName>
    </submittedName>
</protein>
<gene>
    <name evidence="1" type="ORF">L484_017464</name>
</gene>
<organism evidence="1 2">
    <name type="scientific">Morus notabilis</name>
    <dbReference type="NCBI Taxonomy" id="981085"/>
    <lineage>
        <taxon>Eukaryota</taxon>
        <taxon>Viridiplantae</taxon>
        <taxon>Streptophyta</taxon>
        <taxon>Embryophyta</taxon>
        <taxon>Tracheophyta</taxon>
        <taxon>Spermatophyta</taxon>
        <taxon>Magnoliopsida</taxon>
        <taxon>eudicotyledons</taxon>
        <taxon>Gunneridae</taxon>
        <taxon>Pentapetalae</taxon>
        <taxon>rosids</taxon>
        <taxon>fabids</taxon>
        <taxon>Rosales</taxon>
        <taxon>Moraceae</taxon>
        <taxon>Moreae</taxon>
        <taxon>Morus</taxon>
    </lineage>
</organism>
<proteinExistence type="predicted"/>
<evidence type="ECO:0000313" key="1">
    <source>
        <dbReference type="EMBL" id="EXB40322.1"/>
    </source>
</evidence>